<feature type="compositionally biased region" description="Acidic residues" evidence="4">
    <location>
        <begin position="280"/>
        <end position="316"/>
    </location>
</feature>
<gene>
    <name evidence="5" type="ORF">Z518_01289</name>
</gene>
<dbReference type="HOGENOM" id="CLU_847298_0_0_1"/>
<dbReference type="Proteomes" id="UP000053617">
    <property type="component" value="Unassembled WGS sequence"/>
</dbReference>
<dbReference type="GeneID" id="25289360"/>
<evidence type="ECO:0000256" key="3">
    <source>
        <dbReference type="ARBA" id="ARBA00023242"/>
    </source>
</evidence>
<organism evidence="5 6">
    <name type="scientific">Rhinocladiella mackenziei CBS 650.93</name>
    <dbReference type="NCBI Taxonomy" id="1442369"/>
    <lineage>
        <taxon>Eukaryota</taxon>
        <taxon>Fungi</taxon>
        <taxon>Dikarya</taxon>
        <taxon>Ascomycota</taxon>
        <taxon>Pezizomycotina</taxon>
        <taxon>Eurotiomycetes</taxon>
        <taxon>Chaetothyriomycetidae</taxon>
        <taxon>Chaetothyriales</taxon>
        <taxon>Herpotrichiellaceae</taxon>
        <taxon>Rhinocladiella</taxon>
    </lineage>
</organism>
<dbReference type="OrthoDB" id="5377312at2759"/>
<dbReference type="STRING" id="1442369.A0A0D2HHP8"/>
<feature type="compositionally biased region" description="Acidic residues" evidence="4">
    <location>
        <begin position="168"/>
        <end position="177"/>
    </location>
</feature>
<reference evidence="5 6" key="1">
    <citation type="submission" date="2015-01" db="EMBL/GenBank/DDBJ databases">
        <title>The Genome Sequence of Rhinocladiella mackenzie CBS 650.93.</title>
        <authorList>
            <consortium name="The Broad Institute Genomics Platform"/>
            <person name="Cuomo C."/>
            <person name="de Hoog S."/>
            <person name="Gorbushina A."/>
            <person name="Stielow B."/>
            <person name="Teixiera M."/>
            <person name="Abouelleil A."/>
            <person name="Chapman S.B."/>
            <person name="Priest M."/>
            <person name="Young S.K."/>
            <person name="Wortman J."/>
            <person name="Nusbaum C."/>
            <person name="Birren B."/>
        </authorList>
    </citation>
    <scope>NUCLEOTIDE SEQUENCE [LARGE SCALE GENOMIC DNA]</scope>
    <source>
        <strain evidence="5 6">CBS 650.93</strain>
    </source>
</reference>
<evidence type="ECO:0000256" key="4">
    <source>
        <dbReference type="SAM" id="MobiDB-lite"/>
    </source>
</evidence>
<feature type="compositionally biased region" description="Gly residues" evidence="4">
    <location>
        <begin position="1"/>
        <end position="10"/>
    </location>
</feature>
<feature type="region of interest" description="Disordered" evidence="4">
    <location>
        <begin position="154"/>
        <end position="346"/>
    </location>
</feature>
<evidence type="ECO:0000256" key="1">
    <source>
        <dbReference type="ARBA" id="ARBA00004123"/>
    </source>
</evidence>
<feature type="region of interest" description="Disordered" evidence="4">
    <location>
        <begin position="1"/>
        <end position="45"/>
    </location>
</feature>
<dbReference type="InterPro" id="IPR024661">
    <property type="entry name" value="RNA_pol_III_Rpc31"/>
</dbReference>
<proteinExistence type="inferred from homology"/>
<keyword evidence="3" id="KW-0539">Nucleus</keyword>
<dbReference type="Pfam" id="PF11705">
    <property type="entry name" value="RNA_pol_3_Rpc31"/>
    <property type="match status" value="1"/>
</dbReference>
<name>A0A0D2HHP8_9EURO</name>
<dbReference type="VEuPathDB" id="FungiDB:Z518_01289"/>
<comment type="subcellular location">
    <subcellularLocation>
        <location evidence="1">Nucleus</location>
    </subcellularLocation>
</comment>
<dbReference type="GO" id="GO:0005634">
    <property type="term" value="C:nucleus"/>
    <property type="evidence" value="ECO:0007669"/>
    <property type="project" value="UniProtKB-SubCell"/>
</dbReference>
<feature type="compositionally biased region" description="Basic residues" evidence="4">
    <location>
        <begin position="198"/>
        <end position="211"/>
    </location>
</feature>
<dbReference type="AlphaFoldDB" id="A0A0D2HHP8"/>
<comment type="similarity">
    <text evidence="2">Belongs to the eukaryotic RPC7 RNA polymerase subunit family.</text>
</comment>
<dbReference type="GO" id="GO:0006383">
    <property type="term" value="P:transcription by RNA polymerase III"/>
    <property type="evidence" value="ECO:0007669"/>
    <property type="project" value="InterPro"/>
</dbReference>
<feature type="compositionally biased region" description="Basic and acidic residues" evidence="4">
    <location>
        <begin position="270"/>
        <end position="279"/>
    </location>
</feature>
<sequence length="346" mass="39142">MPRRGQGSGKRGPDLSWDDEEDNASTPISNKPEEQFPPIELPVPRPVSAPEASIVKHYLSFRSRARDGPYYSILDPSSVVDEKGKVSKRAGFDPFNDQDKYTAKYHQKKRAVPDLCGREYALRFFPHELWPLLDPDRKNPLWKSSEIDIDIATNTPRKSLKRRRELVIDDDEDEDDEGKAANSDNDTDGSDPLLSGSRRSRNGARVAKAKRRREEASSKRKSREKRGLDAEDAFSDNDEEVRRRTHPRDRRKKTANNDSDGEDDDDDDDEHFHGDHDEQNNDDNASEDDDDGSGDDDEPVDSEFEESDDGEGDDYNAENYFDTGEADDDDGFAFGRGGGDEEGGYF</sequence>
<evidence type="ECO:0000313" key="5">
    <source>
        <dbReference type="EMBL" id="KIX10208.1"/>
    </source>
</evidence>
<feature type="compositionally biased region" description="Acidic residues" evidence="4">
    <location>
        <begin position="259"/>
        <end position="269"/>
    </location>
</feature>
<evidence type="ECO:0000313" key="6">
    <source>
        <dbReference type="Proteomes" id="UP000053617"/>
    </source>
</evidence>
<feature type="compositionally biased region" description="Acidic residues" evidence="4">
    <location>
        <begin position="230"/>
        <end position="239"/>
    </location>
</feature>
<feature type="compositionally biased region" description="Basic residues" evidence="4">
    <location>
        <begin position="243"/>
        <end position="254"/>
    </location>
</feature>
<protein>
    <submittedName>
        <fullName evidence="5">Rhinocladiella mackenziei CBS 650.93 unplaced genomic scaffold supercont1.1, whole genome shotgun sequence</fullName>
    </submittedName>
</protein>
<evidence type="ECO:0000256" key="2">
    <source>
        <dbReference type="ARBA" id="ARBA00008352"/>
    </source>
</evidence>
<dbReference type="EMBL" id="KN847475">
    <property type="protein sequence ID" value="KIX10208.1"/>
    <property type="molecule type" value="Genomic_DNA"/>
</dbReference>
<keyword evidence="6" id="KW-1185">Reference proteome</keyword>
<accession>A0A0D2HHP8</accession>
<dbReference type="RefSeq" id="XP_013277344.1">
    <property type="nucleotide sequence ID" value="XM_013421890.1"/>
</dbReference>